<feature type="non-terminal residue" evidence="1">
    <location>
        <position position="1"/>
    </location>
</feature>
<keyword evidence="2" id="KW-1185">Reference proteome</keyword>
<sequence length="81" mass="8967">GRSNPLWGVIQATYQALNYSQPNLTASCWLCPDVNPPFYEAIGDNRSYSTSYQSSPSQCNWKDKKKGITMQQVTSIGTCIG</sequence>
<accession>A0A7L4FCT7</accession>
<comment type="caution">
    <text evidence="1">The sequence shown here is derived from an EMBL/GenBank/DDBJ whole genome shotgun (WGS) entry which is preliminary data.</text>
</comment>
<reference evidence="1 2" key="1">
    <citation type="submission" date="2020-02" db="EMBL/GenBank/DDBJ databases">
        <title>Bird 10,000 Genomes (B10K) Project - Family phase.</title>
        <authorList>
            <person name="Zhang G."/>
        </authorList>
    </citation>
    <scope>NUCLEOTIDE SEQUENCE [LARGE SCALE GENOMIC DNA]</scope>
    <source>
        <strain evidence="1">B10K-DU-006-06</strain>
    </source>
</reference>
<dbReference type="OrthoDB" id="9306952at2759"/>
<name>A0A7L4FCT7_9COLU</name>
<dbReference type="InterPro" id="IPR018154">
    <property type="entry name" value="TLV/ENV_coat_polyprotein"/>
</dbReference>
<evidence type="ECO:0000313" key="2">
    <source>
        <dbReference type="Proteomes" id="UP000541332"/>
    </source>
</evidence>
<organism evidence="1 2">
    <name type="scientific">Pampusana beccarii</name>
    <name type="common">Western bronze ground-dove</name>
    <dbReference type="NCBI Taxonomy" id="2953425"/>
    <lineage>
        <taxon>Eukaryota</taxon>
        <taxon>Metazoa</taxon>
        <taxon>Chordata</taxon>
        <taxon>Craniata</taxon>
        <taxon>Vertebrata</taxon>
        <taxon>Euteleostomi</taxon>
        <taxon>Archelosauria</taxon>
        <taxon>Archosauria</taxon>
        <taxon>Dinosauria</taxon>
        <taxon>Saurischia</taxon>
        <taxon>Theropoda</taxon>
        <taxon>Coelurosauria</taxon>
        <taxon>Aves</taxon>
        <taxon>Neognathae</taxon>
        <taxon>Neoaves</taxon>
        <taxon>Columbimorphae</taxon>
        <taxon>Columbiformes</taxon>
        <taxon>Columbidae</taxon>
        <taxon>Pampusana</taxon>
    </lineage>
</organism>
<dbReference type="AlphaFoldDB" id="A0A7L4FCT7"/>
<proteinExistence type="predicted"/>
<dbReference type="Proteomes" id="UP000541332">
    <property type="component" value="Unassembled WGS sequence"/>
</dbReference>
<evidence type="ECO:0000313" key="1">
    <source>
        <dbReference type="EMBL" id="NXW83853.1"/>
    </source>
</evidence>
<feature type="non-terminal residue" evidence="1">
    <location>
        <position position="81"/>
    </location>
</feature>
<gene>
    <name evidence="1" type="primary">Env1_0</name>
    <name evidence="1" type="ORF">ALOBEC_R15361</name>
</gene>
<dbReference type="Pfam" id="PF00429">
    <property type="entry name" value="TLV_coat"/>
    <property type="match status" value="1"/>
</dbReference>
<dbReference type="EMBL" id="VWYH01001969">
    <property type="protein sequence ID" value="NXW83853.1"/>
    <property type="molecule type" value="Genomic_DNA"/>
</dbReference>
<protein>
    <submittedName>
        <fullName evidence="1">ENV1 protein</fullName>
    </submittedName>
</protein>